<dbReference type="Proteomes" id="UP000665944">
    <property type="component" value="Unassembled WGS sequence"/>
</dbReference>
<dbReference type="Pfam" id="PF06114">
    <property type="entry name" value="Peptidase_M78"/>
    <property type="match status" value="1"/>
</dbReference>
<feature type="domain" description="IrrE N-terminal-like" evidence="1">
    <location>
        <begin position="58"/>
        <end position="169"/>
    </location>
</feature>
<reference evidence="2" key="1">
    <citation type="submission" date="2016-02" db="EMBL/GenBank/DDBJ databases">
        <title>Genomic sequence of a clinical Staphylococcus hominis isolate.</title>
        <authorList>
            <person name="McClure J.M."/>
            <person name="Zhang K."/>
        </authorList>
    </citation>
    <scope>NUCLEOTIDE SEQUENCE</scope>
    <source>
        <strain evidence="2">C34847</strain>
    </source>
</reference>
<evidence type="ECO:0000313" key="3">
    <source>
        <dbReference type="EMBL" id="MCM5672659.1"/>
    </source>
</evidence>
<reference evidence="4 5" key="2">
    <citation type="submission" date="2019-09" db="EMBL/GenBank/DDBJ databases">
        <title>FDA dAtabase for Regulatory Grade micrObial Sequences (FDA-ARGOS): Supporting development and validation of Infectious Disease Dx tests.</title>
        <authorList>
            <person name="Sciortino C."/>
            <person name="Tallon L."/>
            <person name="Sadzewicz L."/>
            <person name="Vavikolanu K."/>
            <person name="Mehta A."/>
            <person name="Aluvathingal J."/>
            <person name="Nadendla S."/>
            <person name="Nandy P."/>
            <person name="Geyer C."/>
            <person name="Yan Y."/>
            <person name="Sichtig H."/>
        </authorList>
    </citation>
    <scope>NUCLEOTIDE SEQUENCE [LARGE SCALE GENOMIC DNA]</scope>
    <source>
        <strain evidence="4 5">FDAARGOS_661</strain>
    </source>
</reference>
<dbReference type="InterPro" id="IPR052345">
    <property type="entry name" value="Rad_response_metalloprotease"/>
</dbReference>
<accession>A0A3S7GUJ3</accession>
<organism evidence="2">
    <name type="scientific">Staphylococcus hominis</name>
    <dbReference type="NCBI Taxonomy" id="1290"/>
    <lineage>
        <taxon>Bacteria</taxon>
        <taxon>Bacillati</taxon>
        <taxon>Bacillota</taxon>
        <taxon>Bacilli</taxon>
        <taxon>Bacillales</taxon>
        <taxon>Staphylococcaceae</taxon>
        <taxon>Staphylococcus</taxon>
    </lineage>
</organism>
<evidence type="ECO:0000313" key="6">
    <source>
        <dbReference type="Proteomes" id="UP000665944"/>
    </source>
</evidence>
<evidence type="ECO:0000313" key="4">
    <source>
        <dbReference type="EMBL" id="QKQ29029.1"/>
    </source>
</evidence>
<dbReference type="RefSeq" id="WP_017175346.1">
    <property type="nucleotide sequence ID" value="NZ_CP014567.1"/>
</dbReference>
<gene>
    <name evidence="2" type="ORF">AZE34_03970</name>
    <name evidence="4" type="ORF">FOB69_06690</name>
    <name evidence="3" type="ORF">J7T32_007755</name>
</gene>
<sequence length="252" mass="30175">MSKKHKISKSRKKELENEVTETVRKFKEDYPHIKSPIENSYLTIENMGFFIIGKKLDNDISGFHLNIGDYKCIFINRNHHYARQNQSLWHEIYHWYTNDIGHISSKNAIEYEEMEYKADNFASKILIDRNNLKNVILSSNINIKFIRKREIVQLQNYYRASYMNVARALYEVYPNEFNRNRMNLGQRNNHEKLIAFCKEESLDYSIYDIPKSDYISSSFIEDLKQNYIDNKITLDYLESILNLIDEELNIIE</sequence>
<dbReference type="EMBL" id="CP014567">
    <property type="protein sequence ID" value="AVI05961.1"/>
    <property type="molecule type" value="Genomic_DNA"/>
</dbReference>
<protein>
    <submittedName>
        <fullName evidence="3">ImmA/IrrE family metallo-endopeptidase</fullName>
    </submittedName>
</protein>
<evidence type="ECO:0000259" key="1">
    <source>
        <dbReference type="Pfam" id="PF06114"/>
    </source>
</evidence>
<dbReference type="EMBL" id="JAGHKT020000010">
    <property type="protein sequence ID" value="MCM5672659.1"/>
    <property type="molecule type" value="Genomic_DNA"/>
</dbReference>
<reference evidence="3 6" key="3">
    <citation type="submission" date="2022-06" db="EMBL/GenBank/DDBJ databases">
        <title>Staphylococcus hominis ShoR14 genome sequence.</title>
        <authorList>
            <person name="Yeo C.C."/>
            <person name="Chew C.H."/>
            <person name="Che Hamzah A.M."/>
            <person name="Al-Trad E.I."/>
        </authorList>
    </citation>
    <scope>NUCLEOTIDE SEQUENCE [LARGE SCALE GENOMIC DNA]</scope>
    <source>
        <strain evidence="3 6">ShoR14</strain>
    </source>
</reference>
<name>A0A3S7GUJ3_STAHO</name>
<proteinExistence type="predicted"/>
<evidence type="ECO:0000313" key="5">
    <source>
        <dbReference type="Proteomes" id="UP000509636"/>
    </source>
</evidence>
<evidence type="ECO:0000313" key="2">
    <source>
        <dbReference type="EMBL" id="AVI05961.1"/>
    </source>
</evidence>
<keyword evidence="6" id="KW-1185">Reference proteome</keyword>
<dbReference type="PANTHER" id="PTHR43236:SF2">
    <property type="entry name" value="BLL0069 PROTEIN"/>
    <property type="match status" value="1"/>
</dbReference>
<dbReference type="PANTHER" id="PTHR43236">
    <property type="entry name" value="ANTITOXIN HIGA1"/>
    <property type="match status" value="1"/>
</dbReference>
<dbReference type="Proteomes" id="UP000509636">
    <property type="component" value="Chromosome"/>
</dbReference>
<dbReference type="Gene3D" id="1.10.10.2910">
    <property type="match status" value="1"/>
</dbReference>
<dbReference type="EMBL" id="CP054550">
    <property type="protein sequence ID" value="QKQ29029.1"/>
    <property type="molecule type" value="Genomic_DNA"/>
</dbReference>
<dbReference type="AlphaFoldDB" id="A0A3S7GUJ3"/>
<dbReference type="InterPro" id="IPR010359">
    <property type="entry name" value="IrrE_HExxH"/>
</dbReference>